<dbReference type="EMBL" id="CP046452">
    <property type="protein sequence ID" value="QGU02419.1"/>
    <property type="molecule type" value="Genomic_DNA"/>
</dbReference>
<dbReference type="SUPFAM" id="SSF52540">
    <property type="entry name" value="P-loop containing nucleoside triphosphate hydrolases"/>
    <property type="match status" value="1"/>
</dbReference>
<dbReference type="NCBIfam" id="NF005115">
    <property type="entry name" value="PRK06547.1"/>
    <property type="match status" value="1"/>
</dbReference>
<sequence>MIDIPPGTRTILIDGRSGSGKTTLANNLGAELGWRVVHLDDFYPGWFGLVAGARMVARDVLHPTSPGFWRWDWRADQPGEWVPLDPAAPLIVEGVGAYTLESWNAASRRGGVFTIRLECPLNVRKERALSRDPEFAAWWDVWAQQELTLLDKELPADLTLHCDC</sequence>
<keyword evidence="2" id="KW-1185">Reference proteome</keyword>
<evidence type="ECO:0000313" key="1">
    <source>
        <dbReference type="EMBL" id="QGU02419.1"/>
    </source>
</evidence>
<accession>A0A6B8VHE2</accession>
<protein>
    <recommendedName>
        <fullName evidence="3">(d)CMP kinase</fullName>
    </recommendedName>
</protein>
<reference evidence="2" key="1">
    <citation type="submission" date="2019-11" db="EMBL/GenBank/DDBJ databases">
        <title>Complete genome sequence of Corynebacterium kalinowskii 1959, a novel Corynebacterium species isolated from soil of a small paddock in Vilsendorf, Germany.</title>
        <authorList>
            <person name="Schaffert L."/>
            <person name="Ruwe M."/>
            <person name="Milse J."/>
            <person name="Hanuschka K."/>
            <person name="Ortseifen V."/>
            <person name="Droste J."/>
            <person name="Brandt D."/>
            <person name="Schlueter L."/>
            <person name="Kutter Y."/>
            <person name="Vinke S."/>
            <person name="Viehoefer P."/>
            <person name="Jacob L."/>
            <person name="Luebke N.-C."/>
            <person name="Schulte-Berndt E."/>
            <person name="Hain C."/>
            <person name="Linder M."/>
            <person name="Schmidt P."/>
            <person name="Wollenschlaeger L."/>
            <person name="Luttermann T."/>
            <person name="Thieme E."/>
            <person name="Hassa J."/>
            <person name="Haak M."/>
            <person name="Wittchen M."/>
            <person name="Mentz A."/>
            <person name="Persicke M."/>
            <person name="Busche T."/>
            <person name="Ruckert C."/>
        </authorList>
    </citation>
    <scope>NUCLEOTIDE SEQUENCE [LARGE SCALE GENOMIC DNA]</scope>
    <source>
        <strain evidence="2">1959</strain>
    </source>
</reference>
<name>A0A6B8VHE2_9CORY</name>
<evidence type="ECO:0000313" key="2">
    <source>
        <dbReference type="Proteomes" id="UP000427071"/>
    </source>
</evidence>
<evidence type="ECO:0008006" key="3">
    <source>
        <dbReference type="Google" id="ProtNLM"/>
    </source>
</evidence>
<dbReference type="KEGG" id="ckw:CKALI_07785"/>
<organism evidence="1 2">
    <name type="scientific">Corynebacterium kalinowskii</name>
    <dbReference type="NCBI Taxonomy" id="2675216"/>
    <lineage>
        <taxon>Bacteria</taxon>
        <taxon>Bacillati</taxon>
        <taxon>Actinomycetota</taxon>
        <taxon>Actinomycetes</taxon>
        <taxon>Mycobacteriales</taxon>
        <taxon>Corynebacteriaceae</taxon>
        <taxon>Corynebacterium</taxon>
    </lineage>
</organism>
<dbReference type="Proteomes" id="UP000427071">
    <property type="component" value="Chromosome"/>
</dbReference>
<dbReference type="AlphaFoldDB" id="A0A6B8VHE2"/>
<dbReference type="InterPro" id="IPR027417">
    <property type="entry name" value="P-loop_NTPase"/>
</dbReference>
<proteinExistence type="predicted"/>
<gene>
    <name evidence="1" type="ORF">CKALI_07785</name>
</gene>
<dbReference type="Gene3D" id="3.40.50.300">
    <property type="entry name" value="P-loop containing nucleotide triphosphate hydrolases"/>
    <property type="match status" value="1"/>
</dbReference>
<dbReference type="RefSeq" id="WP_156192738.1">
    <property type="nucleotide sequence ID" value="NZ_CP046452.1"/>
</dbReference>